<dbReference type="InterPro" id="IPR035919">
    <property type="entry name" value="EAL_sf"/>
</dbReference>
<protein>
    <recommendedName>
        <fullName evidence="1">cyclic-guanylate-specific phosphodiesterase</fullName>
        <ecNumber evidence="1">3.1.4.52</ecNumber>
    </recommendedName>
</protein>
<evidence type="ECO:0000313" key="6">
    <source>
        <dbReference type="EMBL" id="EKE80897.1"/>
    </source>
</evidence>
<accession>K2K2H8</accession>
<feature type="transmembrane region" description="Helical" evidence="3">
    <location>
        <begin position="6"/>
        <end position="31"/>
    </location>
</feature>
<proteinExistence type="predicted"/>
<dbReference type="Gene3D" id="3.20.20.450">
    <property type="entry name" value="EAL domain"/>
    <property type="match status" value="1"/>
</dbReference>
<dbReference type="NCBIfam" id="TIGR00254">
    <property type="entry name" value="GGDEF"/>
    <property type="match status" value="1"/>
</dbReference>
<dbReference type="SUPFAM" id="SSF55073">
    <property type="entry name" value="Nucleotide cyclase"/>
    <property type="match status" value="1"/>
</dbReference>
<evidence type="ECO:0000259" key="4">
    <source>
        <dbReference type="PROSITE" id="PS50883"/>
    </source>
</evidence>
<keyword evidence="3" id="KW-0472">Membrane</keyword>
<evidence type="ECO:0000256" key="3">
    <source>
        <dbReference type="SAM" id="Phobius"/>
    </source>
</evidence>
<name>K2K2H8_9GAMM</name>
<dbReference type="RefSeq" id="WP_008489530.1">
    <property type="nucleotide sequence ID" value="NZ_AMRG01000014.1"/>
</dbReference>
<feature type="domain" description="EAL" evidence="4">
    <location>
        <begin position="416"/>
        <end position="670"/>
    </location>
</feature>
<dbReference type="FunFam" id="3.20.20.450:FF:000001">
    <property type="entry name" value="Cyclic di-GMP phosphodiesterase yahA"/>
    <property type="match status" value="1"/>
</dbReference>
<evidence type="ECO:0000259" key="5">
    <source>
        <dbReference type="PROSITE" id="PS50887"/>
    </source>
</evidence>
<feature type="transmembrane region" description="Helical" evidence="3">
    <location>
        <begin position="38"/>
        <end position="55"/>
    </location>
</feature>
<dbReference type="Pfam" id="PF00990">
    <property type="entry name" value="GGDEF"/>
    <property type="match status" value="1"/>
</dbReference>
<dbReference type="SUPFAM" id="SSF141868">
    <property type="entry name" value="EAL domain-like"/>
    <property type="match status" value="1"/>
</dbReference>
<feature type="transmembrane region" description="Helical" evidence="3">
    <location>
        <begin position="111"/>
        <end position="129"/>
    </location>
</feature>
<dbReference type="SMART" id="SM00052">
    <property type="entry name" value="EAL"/>
    <property type="match status" value="1"/>
</dbReference>
<feature type="domain" description="GGDEF" evidence="5">
    <location>
        <begin position="274"/>
        <end position="407"/>
    </location>
</feature>
<dbReference type="InterPro" id="IPR001633">
    <property type="entry name" value="EAL_dom"/>
</dbReference>
<feature type="transmembrane region" description="Helical" evidence="3">
    <location>
        <begin position="75"/>
        <end position="99"/>
    </location>
</feature>
<organism evidence="6 7">
    <name type="scientific">Idiomarina xiamenensis 10-D-4</name>
    <dbReference type="NCBI Taxonomy" id="740709"/>
    <lineage>
        <taxon>Bacteria</taxon>
        <taxon>Pseudomonadati</taxon>
        <taxon>Pseudomonadota</taxon>
        <taxon>Gammaproteobacteria</taxon>
        <taxon>Alteromonadales</taxon>
        <taxon>Idiomarinaceae</taxon>
        <taxon>Idiomarina</taxon>
    </lineage>
</organism>
<dbReference type="PROSITE" id="PS50883">
    <property type="entry name" value="EAL"/>
    <property type="match status" value="1"/>
</dbReference>
<reference evidence="6 7" key="1">
    <citation type="journal article" date="2012" name="J. Bacteriol.">
        <title>Genome Sequence of Idiomarina xiamenensis Type Strain 10-D-4.</title>
        <authorList>
            <person name="Lai Q."/>
            <person name="Wang L."/>
            <person name="Wang W."/>
            <person name="Shao Z."/>
        </authorList>
    </citation>
    <scope>NUCLEOTIDE SEQUENCE [LARGE SCALE GENOMIC DNA]</scope>
    <source>
        <strain evidence="6 7">10-D-4</strain>
    </source>
</reference>
<dbReference type="eggNOG" id="COG5001">
    <property type="taxonomic scope" value="Bacteria"/>
</dbReference>
<comment type="caution">
    <text evidence="6">The sequence shown here is derived from an EMBL/GenBank/DDBJ whole genome shotgun (WGS) entry which is preliminary data.</text>
</comment>
<dbReference type="OrthoDB" id="8553030at2"/>
<feature type="transmembrane region" description="Helical" evidence="3">
    <location>
        <begin position="135"/>
        <end position="159"/>
    </location>
</feature>
<feature type="transmembrane region" description="Helical" evidence="3">
    <location>
        <begin position="171"/>
        <end position="192"/>
    </location>
</feature>
<evidence type="ECO:0000256" key="2">
    <source>
        <dbReference type="ARBA" id="ARBA00022636"/>
    </source>
</evidence>
<dbReference type="PANTHER" id="PTHR33121:SF71">
    <property type="entry name" value="OXYGEN SENSOR PROTEIN DOSP"/>
    <property type="match status" value="1"/>
</dbReference>
<dbReference type="AlphaFoldDB" id="K2K2H8"/>
<sequence length="684" mass="76651">MPFVDIQTISFTLVAESILSLGLALLLFHYYRVYDRPYLRYWALTTAFFGISQALRFSLPDLLLAEFPLSLHHQLGYTVLITAQYFALSCLVIGAFDAIRVELPPLPIRRLIYLGSIMAGLCTYAVFVMPLPPQWVVLLGILLQYFVSGVALLGFTLMLYRQARTGMGPRLIVMSLTFLALKNIAFVGLYLLHPAATVIQIALELDTLFNLITLAMSAIGVVIWLLESERGHAISAIQKAEYLHSHDVLTGVLNRESLVSRIPMMLEHCRSNNRHLTLMLVGMNRFKAINDNIGIRGGDQVLMAVAERLQNLPSQPLAVSRISGDVFAVVFNHLKRRSFLLDLANDIKQAVERPLALEKVTINLSCSIGIARYPQHGNCAEVLLNKSTIALANTKQLDAEAVVFYVRGMDEPYSQLVHMEPDLRRALANDEFVLYLQPQWRTADQQLISFEALIRWQHPQRGLLGPGEFLPFIEQLGMASELDDWVIRHAAKCIHDWRQQLGFSVPLAVNLSAKHFQQPQLADKLRQLLDSYQLDSNDLELEITENVAMSDLKTGTNVISSLKQQGIKVAIDDFGTGYSSLTYLRRLPIDKIKIDRSFIAELQESQADITIVRALIRLAHGLGKQVVAEGVETPQQLKLLQELDCDVIQGYLLSPPLAERHASQLLAERGQRPQANADQNSFTG</sequence>
<dbReference type="PANTHER" id="PTHR33121">
    <property type="entry name" value="CYCLIC DI-GMP PHOSPHODIESTERASE PDEF"/>
    <property type="match status" value="1"/>
</dbReference>
<evidence type="ECO:0000313" key="7">
    <source>
        <dbReference type="Proteomes" id="UP000014115"/>
    </source>
</evidence>
<dbReference type="InterPro" id="IPR000160">
    <property type="entry name" value="GGDEF_dom"/>
</dbReference>
<dbReference type="STRING" id="740709.A10D4_10934"/>
<dbReference type="InterPro" id="IPR050706">
    <property type="entry name" value="Cyclic-di-GMP_PDE-like"/>
</dbReference>
<dbReference type="SMART" id="SM00267">
    <property type="entry name" value="GGDEF"/>
    <property type="match status" value="1"/>
</dbReference>
<keyword evidence="3" id="KW-1133">Transmembrane helix</keyword>
<dbReference type="PATRIC" id="fig|740709.3.peg.2208"/>
<dbReference type="InterPro" id="IPR043128">
    <property type="entry name" value="Rev_trsase/Diguanyl_cyclase"/>
</dbReference>
<keyword evidence="3" id="KW-0812">Transmembrane</keyword>
<dbReference type="Proteomes" id="UP000014115">
    <property type="component" value="Unassembled WGS sequence"/>
</dbReference>
<dbReference type="GO" id="GO:0071111">
    <property type="term" value="F:cyclic-guanylate-specific phosphodiesterase activity"/>
    <property type="evidence" value="ECO:0007669"/>
    <property type="project" value="UniProtKB-EC"/>
</dbReference>
<evidence type="ECO:0000256" key="1">
    <source>
        <dbReference type="ARBA" id="ARBA00012282"/>
    </source>
</evidence>
<dbReference type="PROSITE" id="PS50887">
    <property type="entry name" value="GGDEF"/>
    <property type="match status" value="1"/>
</dbReference>
<keyword evidence="2" id="KW-0973">c-di-GMP</keyword>
<dbReference type="InterPro" id="IPR029787">
    <property type="entry name" value="Nucleotide_cyclase"/>
</dbReference>
<dbReference type="CDD" id="cd01948">
    <property type="entry name" value="EAL"/>
    <property type="match status" value="1"/>
</dbReference>
<gene>
    <name evidence="6" type="ORF">A10D4_10934</name>
</gene>
<feature type="transmembrane region" description="Helical" evidence="3">
    <location>
        <begin position="207"/>
        <end position="226"/>
    </location>
</feature>
<dbReference type="Pfam" id="PF00563">
    <property type="entry name" value="EAL"/>
    <property type="match status" value="1"/>
</dbReference>
<dbReference type="CDD" id="cd01949">
    <property type="entry name" value="GGDEF"/>
    <property type="match status" value="1"/>
</dbReference>
<dbReference type="EC" id="3.1.4.52" evidence="1"/>
<dbReference type="EMBL" id="AMRG01000014">
    <property type="protein sequence ID" value="EKE80897.1"/>
    <property type="molecule type" value="Genomic_DNA"/>
</dbReference>
<keyword evidence="7" id="KW-1185">Reference proteome</keyword>
<dbReference type="Gene3D" id="3.30.70.270">
    <property type="match status" value="1"/>
</dbReference>